<dbReference type="GO" id="GO:0016829">
    <property type="term" value="F:lyase activity"/>
    <property type="evidence" value="ECO:0007669"/>
    <property type="project" value="UniProtKB-KW"/>
</dbReference>
<feature type="domain" description="Heparinase II N-terminal" evidence="6">
    <location>
        <begin position="36"/>
        <end position="443"/>
    </location>
</feature>
<dbReference type="InterPro" id="IPR008929">
    <property type="entry name" value="Chondroitin_lyas"/>
</dbReference>
<evidence type="ECO:0000313" key="8">
    <source>
        <dbReference type="Proteomes" id="UP000262969"/>
    </source>
</evidence>
<dbReference type="InterPro" id="IPR013783">
    <property type="entry name" value="Ig-like_fold"/>
</dbReference>
<dbReference type="SUPFAM" id="SSF48230">
    <property type="entry name" value="Chondroitin AC/alginate lyase"/>
    <property type="match status" value="1"/>
</dbReference>
<organism evidence="7 8">
    <name type="scientific">Lachnoclostridium phytofermentans</name>
    <dbReference type="NCBI Taxonomy" id="66219"/>
    <lineage>
        <taxon>Bacteria</taxon>
        <taxon>Bacillati</taxon>
        <taxon>Bacillota</taxon>
        <taxon>Clostridia</taxon>
        <taxon>Lachnospirales</taxon>
        <taxon>Lachnospiraceae</taxon>
    </lineage>
</organism>
<evidence type="ECO:0000256" key="1">
    <source>
        <dbReference type="ARBA" id="ARBA00004418"/>
    </source>
</evidence>
<dbReference type="AlphaFoldDB" id="A0A3D2XAA0"/>
<gene>
    <name evidence="7" type="ORF">DHW61_14840</name>
</gene>
<name>A0A3D2XAA0_9FIRM</name>
<dbReference type="Gene3D" id="2.70.98.70">
    <property type="match status" value="1"/>
</dbReference>
<dbReference type="InterPro" id="IPR012480">
    <property type="entry name" value="Hepar_II_III_C"/>
</dbReference>
<protein>
    <submittedName>
        <fullName evidence="7">Alginate lyase</fullName>
    </submittedName>
</protein>
<evidence type="ECO:0000259" key="6">
    <source>
        <dbReference type="Pfam" id="PF16332"/>
    </source>
</evidence>
<evidence type="ECO:0000256" key="4">
    <source>
        <dbReference type="ARBA" id="ARBA00023239"/>
    </source>
</evidence>
<evidence type="ECO:0000259" key="5">
    <source>
        <dbReference type="Pfam" id="PF07940"/>
    </source>
</evidence>
<dbReference type="Proteomes" id="UP000262969">
    <property type="component" value="Unassembled WGS sequence"/>
</dbReference>
<dbReference type="GO" id="GO:0042597">
    <property type="term" value="C:periplasmic space"/>
    <property type="evidence" value="ECO:0007669"/>
    <property type="project" value="UniProtKB-SubCell"/>
</dbReference>
<dbReference type="PIRSF" id="PIRSF034409">
    <property type="entry name" value="Oligosach_lyase"/>
    <property type="match status" value="1"/>
</dbReference>
<evidence type="ECO:0000313" key="7">
    <source>
        <dbReference type="EMBL" id="HCL03657.1"/>
    </source>
</evidence>
<reference evidence="7 8" key="1">
    <citation type="journal article" date="2018" name="Nat. Biotechnol.">
        <title>A standardized bacterial taxonomy based on genome phylogeny substantially revises the tree of life.</title>
        <authorList>
            <person name="Parks D.H."/>
            <person name="Chuvochina M."/>
            <person name="Waite D.W."/>
            <person name="Rinke C."/>
            <person name="Skarshewski A."/>
            <person name="Chaumeil P.A."/>
            <person name="Hugenholtz P."/>
        </authorList>
    </citation>
    <scope>NUCLEOTIDE SEQUENCE [LARGE SCALE GENOMIC DNA]</scope>
    <source>
        <strain evidence="7">UBA11728</strain>
    </source>
</reference>
<dbReference type="InterPro" id="IPR012364">
    <property type="entry name" value="Oligosacch_lyase"/>
</dbReference>
<dbReference type="Pfam" id="PF07940">
    <property type="entry name" value="Hepar_II_III_C"/>
    <property type="match status" value="1"/>
</dbReference>
<accession>A0A3D2XAA0</accession>
<keyword evidence="3" id="KW-0574">Periplasm</keyword>
<keyword evidence="2" id="KW-0732">Signal</keyword>
<feature type="domain" description="Heparinase II/III-like C-terminal" evidence="5">
    <location>
        <begin position="478"/>
        <end position="722"/>
    </location>
</feature>
<proteinExistence type="predicted"/>
<sequence>MKKILEPKDSLLTIKYAPDGEVLNENPPRFTWMPASDEDLEYRLQLSKNPDFTEDATTTFEHIPYNFFTLDESLEPGTYYWRYSLNDKNFDYSQVRNFQITNDMIQTPLISREHRYDQVTLTHPRIWLNQEGIKNFRENLKKEKNYCGFDTFYQKSILTYLDKEFIKEPKPYPGNKRVVHLWRQNYTDCQEALSHIRSLAVGGVILEDERMIAQAKAALLEIAGWDTKGPTNRDYNDECAFRVAYALAFGYDWLYNYLTKEERDYVFDKLFIRTKQVADHVIVNSRIHFSLYDSHAVRSLSSVLSPCCIAMLTDCKEAKEWLDYTIEYFNVIYTPWGGIDGGWAEGPMYWTTGMAFVIDAINMIKNFTGIDIYKRPFFQKTGDFPLYCNPVDTYRASFSDQSNLGKYPGHKLAFNIRQFALVSKNENYRWFYDEVFKREPEIEQAFYNNGWWDFHFDEMVYQHDSKDTTFEKQELDMVKWFHDIGWVAINKDMKDFNNHIFMLTKSSPYGSVSHSHGDQNSFLLFAYGEPFIIKSGYYVGFNTSMHRDWRRQTKSHNTILIDGKGQYAEMDKAKQLNAKGCVCEVKEQENLVYIKENATKAYAENAPELKDYTREIYFIDKSYFVIVDSIEAEHEVSVDWLLHSLTEFNIDQNKFSIDRPKARLDGKVVYCSSQIESLTQTNEFEGVDLKEIEGLDEQWHLTMKTKKAKNHVIVSLFVPSKVEDRKIVTAIKDDQGHDVFIYFSHDGNTFSLRTDGNKRY</sequence>
<evidence type="ECO:0000256" key="2">
    <source>
        <dbReference type="ARBA" id="ARBA00022729"/>
    </source>
</evidence>
<dbReference type="InterPro" id="IPR032518">
    <property type="entry name" value="HepII_N"/>
</dbReference>
<dbReference type="Gene3D" id="2.60.40.10">
    <property type="entry name" value="Immunoglobulins"/>
    <property type="match status" value="1"/>
</dbReference>
<dbReference type="EMBL" id="DPVV01000492">
    <property type="protein sequence ID" value="HCL03657.1"/>
    <property type="molecule type" value="Genomic_DNA"/>
</dbReference>
<dbReference type="Pfam" id="PF16332">
    <property type="entry name" value="DUF4962"/>
    <property type="match status" value="1"/>
</dbReference>
<dbReference type="PANTHER" id="PTHR39210">
    <property type="entry name" value="HEPARIN-SULFATE LYASE"/>
    <property type="match status" value="1"/>
</dbReference>
<comment type="subcellular location">
    <subcellularLocation>
        <location evidence="1">Periplasm</location>
    </subcellularLocation>
</comment>
<evidence type="ECO:0000256" key="3">
    <source>
        <dbReference type="ARBA" id="ARBA00022764"/>
    </source>
</evidence>
<dbReference type="PANTHER" id="PTHR39210:SF1">
    <property type="entry name" value="HEPARIN-SULFATE LYASE"/>
    <property type="match status" value="1"/>
</dbReference>
<dbReference type="Gene3D" id="1.50.10.100">
    <property type="entry name" value="Chondroitin AC/alginate lyase"/>
    <property type="match status" value="1"/>
</dbReference>
<keyword evidence="4 7" id="KW-0456">Lyase</keyword>
<comment type="caution">
    <text evidence="7">The sequence shown here is derived from an EMBL/GenBank/DDBJ whole genome shotgun (WGS) entry which is preliminary data.</text>
</comment>